<proteinExistence type="predicted"/>
<dbReference type="EMBL" id="CP012390">
    <property type="protein sequence ID" value="ALE18440.1"/>
    <property type="molecule type" value="Genomic_DNA"/>
</dbReference>
<sequence>MRNACCTSERVALQGLFRIPRGSYPRQASLQLCAFWLKIMGPAVSDTLTHRDANHPSCRKKISAFSFSTVSQHIPRMWIRRSWICENIIAVIKEKHGVKVR</sequence>
<dbReference type="Proteomes" id="UP000068137">
    <property type="component" value="Chromosome"/>
</dbReference>
<gene>
    <name evidence="1" type="ORF">AL705_00370</name>
</gene>
<reference evidence="1 2" key="1">
    <citation type="journal article" date="2015" name="Genome Announc.">
        <title>Complete Genome Sequences for Two Strains of a Novel Fastidious, Partially Acid-Fast, Gram-Positive Corynebacterineae Bacterium, Derived from Human Clinical Samples.</title>
        <authorList>
            <person name="Nicholson A.C."/>
            <person name="Bell M."/>
            <person name="Humrighouse B.W."/>
            <person name="McQuiston J.R."/>
        </authorList>
    </citation>
    <scope>NUCLEOTIDE SEQUENCE [LARGE SCALE GENOMIC DNA]</scope>
    <source>
        <strain evidence="1 2">X1698</strain>
    </source>
</reference>
<evidence type="ECO:0000313" key="1">
    <source>
        <dbReference type="EMBL" id="ALE18440.1"/>
    </source>
</evidence>
<dbReference type="AlphaFoldDB" id="A0A0M3TB84"/>
<accession>A0A0M3TB84</accession>
<protein>
    <submittedName>
        <fullName evidence="1">Uncharacterized protein</fullName>
    </submittedName>
</protein>
<evidence type="ECO:0000313" key="2">
    <source>
        <dbReference type="Proteomes" id="UP000068137"/>
    </source>
</evidence>
<organism evidence="1 2">
    <name type="scientific">Lawsonella clevelandensis</name>
    <dbReference type="NCBI Taxonomy" id="1528099"/>
    <lineage>
        <taxon>Bacteria</taxon>
        <taxon>Bacillati</taxon>
        <taxon>Actinomycetota</taxon>
        <taxon>Actinomycetes</taxon>
        <taxon>Mycobacteriales</taxon>
        <taxon>Lawsonellaceae</taxon>
        <taxon>Lawsonella</taxon>
    </lineage>
</organism>
<name>A0A0M3TB84_9ACTN</name>
<dbReference type="KEGG" id="cbq:AL705_00370"/>